<reference evidence="2" key="1">
    <citation type="submission" date="2006-04" db="EMBL/GenBank/DDBJ databases">
        <authorList>
            <person name="Seshadri R."/>
            <person name="Federici B.A."/>
        </authorList>
    </citation>
    <scope>NUCLEOTIDE SEQUENCE [LARGE SCALE GENOMIC DNA]</scope>
</reference>
<feature type="transmembrane region" description="Helical" evidence="1">
    <location>
        <begin position="62"/>
        <end position="81"/>
    </location>
</feature>
<name>A8PK74_9COXI</name>
<proteinExistence type="predicted"/>
<keyword evidence="3" id="KW-1185">Reference proteome</keyword>
<keyword evidence="1" id="KW-0472">Membrane</keyword>
<organism evidence="2 3">
    <name type="scientific">Rickettsiella grylli</name>
    <dbReference type="NCBI Taxonomy" id="59196"/>
    <lineage>
        <taxon>Bacteria</taxon>
        <taxon>Pseudomonadati</taxon>
        <taxon>Pseudomonadota</taxon>
        <taxon>Gammaproteobacteria</taxon>
        <taxon>Legionellales</taxon>
        <taxon>Coxiellaceae</taxon>
        <taxon>Rickettsiella</taxon>
    </lineage>
</organism>
<dbReference type="STRING" id="59196.RICGR_0328"/>
<keyword evidence="1" id="KW-0812">Transmembrane</keyword>
<dbReference type="EMBL" id="AAQJ02000001">
    <property type="protein sequence ID" value="EDP46915.1"/>
    <property type="molecule type" value="Genomic_DNA"/>
</dbReference>
<evidence type="ECO:0000313" key="3">
    <source>
        <dbReference type="Proteomes" id="UP000054075"/>
    </source>
</evidence>
<reference evidence="2" key="2">
    <citation type="submission" date="2007-10" db="EMBL/GenBank/DDBJ databases">
        <authorList>
            <person name="Myers G.S."/>
        </authorList>
    </citation>
    <scope>NUCLEOTIDE SEQUENCE [LARGE SCALE GENOMIC DNA]</scope>
</reference>
<feature type="transmembrane region" description="Helical" evidence="1">
    <location>
        <begin position="31"/>
        <end position="50"/>
    </location>
</feature>
<dbReference type="AlphaFoldDB" id="A8PK74"/>
<dbReference type="eggNOG" id="COG3838">
    <property type="taxonomic scope" value="Bacteria"/>
</dbReference>
<sequence length="82" mass="8951">MAWIPLAHADDVNLPFTSTLNRLKDAITGPFLMSVSVIMIVVTCLMLAFGEWGDGFKKLINIVLWLSIAFSATSFVTTLFGA</sequence>
<evidence type="ECO:0000313" key="2">
    <source>
        <dbReference type="EMBL" id="EDP46915.1"/>
    </source>
</evidence>
<accession>A8PK74</accession>
<comment type="caution">
    <text evidence="2">The sequence shown here is derived from an EMBL/GenBank/DDBJ whole genome shotgun (WGS) entry which is preliminary data.</text>
</comment>
<evidence type="ECO:0000256" key="1">
    <source>
        <dbReference type="SAM" id="Phobius"/>
    </source>
</evidence>
<gene>
    <name evidence="2" type="ORF">RICGR_0328</name>
</gene>
<dbReference type="InterPro" id="IPR007039">
    <property type="entry name" value="TrbC/VirB2"/>
</dbReference>
<keyword evidence="1" id="KW-1133">Transmembrane helix</keyword>
<dbReference type="Pfam" id="PF04956">
    <property type="entry name" value="TrbC"/>
    <property type="match status" value="1"/>
</dbReference>
<dbReference type="Proteomes" id="UP000054075">
    <property type="component" value="Unassembled WGS sequence"/>
</dbReference>
<protein>
    <submittedName>
        <fullName evidence="2">Conjugal transfer protein TrbC</fullName>
    </submittedName>
</protein>